<evidence type="ECO:0000256" key="1">
    <source>
        <dbReference type="SAM" id="Phobius"/>
    </source>
</evidence>
<gene>
    <name evidence="2" type="ORF">H5410_054527</name>
</gene>
<comment type="caution">
    <text evidence="2">The sequence shown here is derived from an EMBL/GenBank/DDBJ whole genome shotgun (WGS) entry which is preliminary data.</text>
</comment>
<keyword evidence="1" id="KW-1133">Transmembrane helix</keyword>
<keyword evidence="1" id="KW-0812">Transmembrane</keyword>
<keyword evidence="3" id="KW-1185">Reference proteome</keyword>
<proteinExistence type="predicted"/>
<reference evidence="2 3" key="1">
    <citation type="submission" date="2020-09" db="EMBL/GenBank/DDBJ databases">
        <title>De no assembly of potato wild relative species, Solanum commersonii.</title>
        <authorList>
            <person name="Cho K."/>
        </authorList>
    </citation>
    <scope>NUCLEOTIDE SEQUENCE [LARGE SCALE GENOMIC DNA]</scope>
    <source>
        <strain evidence="2">LZ3.2</strain>
        <tissue evidence="2">Leaf</tissue>
    </source>
</reference>
<accession>A0A9J5WF76</accession>
<evidence type="ECO:0000313" key="2">
    <source>
        <dbReference type="EMBL" id="KAG5574393.1"/>
    </source>
</evidence>
<dbReference type="Proteomes" id="UP000824120">
    <property type="component" value="Chromosome 11"/>
</dbReference>
<sequence>MASLLKRAREQSHLFQLPSLNGKGTQRKKIILEVQHFLEEREGQLALSWAVGERMPRVELKEVWDYTGYVVVVAMGMFYVAFNE</sequence>
<protein>
    <submittedName>
        <fullName evidence="2">Uncharacterized protein</fullName>
    </submittedName>
</protein>
<organism evidence="2 3">
    <name type="scientific">Solanum commersonii</name>
    <name type="common">Commerson's wild potato</name>
    <name type="synonym">Commerson's nightshade</name>
    <dbReference type="NCBI Taxonomy" id="4109"/>
    <lineage>
        <taxon>Eukaryota</taxon>
        <taxon>Viridiplantae</taxon>
        <taxon>Streptophyta</taxon>
        <taxon>Embryophyta</taxon>
        <taxon>Tracheophyta</taxon>
        <taxon>Spermatophyta</taxon>
        <taxon>Magnoliopsida</taxon>
        <taxon>eudicotyledons</taxon>
        <taxon>Gunneridae</taxon>
        <taxon>Pentapetalae</taxon>
        <taxon>asterids</taxon>
        <taxon>lamiids</taxon>
        <taxon>Solanales</taxon>
        <taxon>Solanaceae</taxon>
        <taxon>Solanoideae</taxon>
        <taxon>Solaneae</taxon>
        <taxon>Solanum</taxon>
    </lineage>
</organism>
<name>A0A9J5WF76_SOLCO</name>
<feature type="transmembrane region" description="Helical" evidence="1">
    <location>
        <begin position="63"/>
        <end position="82"/>
    </location>
</feature>
<dbReference type="EMBL" id="JACXVP010000011">
    <property type="protein sequence ID" value="KAG5574393.1"/>
    <property type="molecule type" value="Genomic_DNA"/>
</dbReference>
<dbReference type="OrthoDB" id="10439957at2759"/>
<evidence type="ECO:0000313" key="3">
    <source>
        <dbReference type="Proteomes" id="UP000824120"/>
    </source>
</evidence>
<keyword evidence="1" id="KW-0472">Membrane</keyword>
<dbReference type="AlphaFoldDB" id="A0A9J5WF76"/>